<evidence type="ECO:0000313" key="1">
    <source>
        <dbReference type="EMBL" id="AQZ68693.1"/>
    </source>
</evidence>
<organism evidence="1 2">
    <name type="scientific">[Actinomadura] parvosata subsp. kistnae</name>
    <dbReference type="NCBI Taxonomy" id="1909395"/>
    <lineage>
        <taxon>Bacteria</taxon>
        <taxon>Bacillati</taxon>
        <taxon>Actinomycetota</taxon>
        <taxon>Actinomycetes</taxon>
        <taxon>Streptosporangiales</taxon>
        <taxon>Streptosporangiaceae</taxon>
        <taxon>Nonomuraea</taxon>
    </lineage>
</organism>
<sequence length="302" mass="33078">MRDATVRLGYLAETVRLLYPGTGAPRAYTLLPHAALPRRLAPRRWWHPGAPVEVPVEGSIAAHLSEVFQRPVETVLHVRPARRANRKPVLEAHAGGRRLAYVKIGDTDRARALIGAEAAALRRLAGLPLRTVAAPAVLHHGEWRGLAVLALSPLPVPAPPRRRPVSGPLLVEAVKEIAATGGDRPAWHGDLAPWNLCRSRDGRLLVWDWERYEIGVPYGFDAVHHFFHRTLRRAAPPAAARACVTRAAKVLAPLGLPPATARRTALRYLAALAERHAADGHTPLGPPHTWLDPAVEHEELLR</sequence>
<dbReference type="AlphaFoldDB" id="A0A1V0AES7"/>
<protein>
    <recommendedName>
        <fullName evidence="3">Aminoglycoside phosphotransferase domain-containing protein</fullName>
    </recommendedName>
</protein>
<dbReference type="InterPro" id="IPR011009">
    <property type="entry name" value="Kinase-like_dom_sf"/>
</dbReference>
<evidence type="ECO:0000313" key="2">
    <source>
        <dbReference type="Proteomes" id="UP000190797"/>
    </source>
</evidence>
<dbReference type="RefSeq" id="WP_080045078.1">
    <property type="nucleotide sequence ID" value="NZ_CP017717.1"/>
</dbReference>
<proteinExistence type="predicted"/>
<reference evidence="2" key="1">
    <citation type="journal article" date="2017" name="Med. Chem. Commun.">
        <title>Nonomuraea sp. ATCC 55076 harbours the largest actinomycete chromosome to date and the kistamicin biosynthetic gene cluster.</title>
        <authorList>
            <person name="Nazari B."/>
            <person name="Forneris C.C."/>
            <person name="Gibson M.I."/>
            <person name="Moon K."/>
            <person name="Schramma K.R."/>
            <person name="Seyedsayamdost M.R."/>
        </authorList>
    </citation>
    <scope>NUCLEOTIDE SEQUENCE [LARGE SCALE GENOMIC DNA]</scope>
    <source>
        <strain evidence="2">ATCC 55076</strain>
    </source>
</reference>
<gene>
    <name evidence="1" type="ORF">BKM31_50910</name>
</gene>
<dbReference type="EMBL" id="CP017717">
    <property type="protein sequence ID" value="AQZ68693.1"/>
    <property type="molecule type" value="Genomic_DNA"/>
</dbReference>
<dbReference type="STRING" id="1909395.BKM31_50910"/>
<dbReference type="SUPFAM" id="SSF56112">
    <property type="entry name" value="Protein kinase-like (PK-like)"/>
    <property type="match status" value="1"/>
</dbReference>
<dbReference type="OrthoDB" id="8479674at2"/>
<dbReference type="Proteomes" id="UP000190797">
    <property type="component" value="Chromosome"/>
</dbReference>
<dbReference type="KEGG" id="noa:BKM31_50910"/>
<accession>A0A1V0AES7</accession>
<evidence type="ECO:0008006" key="3">
    <source>
        <dbReference type="Google" id="ProtNLM"/>
    </source>
</evidence>
<keyword evidence="2" id="KW-1185">Reference proteome</keyword>
<name>A0A1V0AES7_9ACTN</name>